<feature type="compositionally biased region" description="Basic and acidic residues" evidence="1">
    <location>
        <begin position="12"/>
        <end position="29"/>
    </location>
</feature>
<proteinExistence type="predicted"/>
<feature type="non-terminal residue" evidence="2">
    <location>
        <position position="102"/>
    </location>
</feature>
<accession>A0A8S0REG7</accession>
<name>A0A8S0REG7_OLEEU</name>
<evidence type="ECO:0000313" key="2">
    <source>
        <dbReference type="EMBL" id="CAA2977294.1"/>
    </source>
</evidence>
<keyword evidence="3" id="KW-1185">Reference proteome</keyword>
<protein>
    <submittedName>
        <fullName evidence="2">Uncharacterized protein</fullName>
    </submittedName>
</protein>
<reference evidence="2 3" key="1">
    <citation type="submission" date="2019-12" db="EMBL/GenBank/DDBJ databases">
        <authorList>
            <person name="Alioto T."/>
            <person name="Alioto T."/>
            <person name="Gomez Garrido J."/>
        </authorList>
    </citation>
    <scope>NUCLEOTIDE SEQUENCE [LARGE SCALE GENOMIC DNA]</scope>
</reference>
<evidence type="ECO:0000256" key="1">
    <source>
        <dbReference type="SAM" id="MobiDB-lite"/>
    </source>
</evidence>
<comment type="caution">
    <text evidence="2">The sequence shown here is derived from an EMBL/GenBank/DDBJ whole genome shotgun (WGS) entry which is preliminary data.</text>
</comment>
<dbReference type="Proteomes" id="UP000594638">
    <property type="component" value="Unassembled WGS sequence"/>
</dbReference>
<dbReference type="AlphaFoldDB" id="A0A8S0REG7"/>
<feature type="region of interest" description="Disordered" evidence="1">
    <location>
        <begin position="1"/>
        <end position="30"/>
    </location>
</feature>
<gene>
    <name evidence="2" type="ORF">OLEA9_A011554</name>
</gene>
<sequence length="102" mass="11265">MAAHGPRLAGMIDRRGDQNAPARESEFGPRARLGRLVASLDRGQHSRSVQCVPGPASRGRAAIIFAIDSRGLFPLFSCMQAARRRRLDLPRLARVSSRMQTR</sequence>
<dbReference type="EMBL" id="CACTIH010003192">
    <property type="protein sequence ID" value="CAA2977294.1"/>
    <property type="molecule type" value="Genomic_DNA"/>
</dbReference>
<organism evidence="2 3">
    <name type="scientific">Olea europaea subsp. europaea</name>
    <dbReference type="NCBI Taxonomy" id="158383"/>
    <lineage>
        <taxon>Eukaryota</taxon>
        <taxon>Viridiplantae</taxon>
        <taxon>Streptophyta</taxon>
        <taxon>Embryophyta</taxon>
        <taxon>Tracheophyta</taxon>
        <taxon>Spermatophyta</taxon>
        <taxon>Magnoliopsida</taxon>
        <taxon>eudicotyledons</taxon>
        <taxon>Gunneridae</taxon>
        <taxon>Pentapetalae</taxon>
        <taxon>asterids</taxon>
        <taxon>lamiids</taxon>
        <taxon>Lamiales</taxon>
        <taxon>Oleaceae</taxon>
        <taxon>Oleeae</taxon>
        <taxon>Olea</taxon>
    </lineage>
</organism>
<dbReference type="Gramene" id="OE9A011554T1">
    <property type="protein sequence ID" value="OE9A011554C1"/>
    <property type="gene ID" value="OE9A011554"/>
</dbReference>
<evidence type="ECO:0000313" key="3">
    <source>
        <dbReference type="Proteomes" id="UP000594638"/>
    </source>
</evidence>